<accession>A0A292PVC8</accession>
<dbReference type="Proteomes" id="UP001412239">
    <property type="component" value="Unassembled WGS sequence"/>
</dbReference>
<reference evidence="3" key="1">
    <citation type="submission" date="2015-10" db="EMBL/GenBank/DDBJ databases">
        <authorList>
            <person name="Regsiter A."/>
            <person name="william w."/>
        </authorList>
    </citation>
    <scope>NUCLEOTIDE SEQUENCE</scope>
    <source>
        <strain evidence="3">Montdore</strain>
    </source>
</reference>
<feature type="region of interest" description="Disordered" evidence="1">
    <location>
        <begin position="208"/>
        <end position="234"/>
    </location>
</feature>
<feature type="domain" description="VWFA" evidence="2">
    <location>
        <begin position="364"/>
        <end position="533"/>
    </location>
</feature>
<dbReference type="InterPro" id="IPR002035">
    <property type="entry name" value="VWF_A"/>
</dbReference>
<dbReference type="EMBL" id="LN891019">
    <property type="protein sequence ID" value="CUS11542.1"/>
    <property type="molecule type" value="Genomic_DNA"/>
</dbReference>
<organism evidence="3 4">
    <name type="scientific">Tuber aestivum</name>
    <name type="common">summer truffle</name>
    <dbReference type="NCBI Taxonomy" id="59557"/>
    <lineage>
        <taxon>Eukaryota</taxon>
        <taxon>Fungi</taxon>
        <taxon>Dikarya</taxon>
        <taxon>Ascomycota</taxon>
        <taxon>Pezizomycotina</taxon>
        <taxon>Pezizomycetes</taxon>
        <taxon>Pezizales</taxon>
        <taxon>Tuberaceae</taxon>
        <taxon>Tuber</taxon>
    </lineage>
</organism>
<protein>
    <recommendedName>
        <fullName evidence="2">VWFA domain-containing protein</fullName>
    </recommendedName>
</protein>
<dbReference type="PANTHER" id="PTHR34706">
    <property type="entry name" value="SLR1338 PROTEIN"/>
    <property type="match status" value="1"/>
</dbReference>
<evidence type="ECO:0000256" key="1">
    <source>
        <dbReference type="SAM" id="MobiDB-lite"/>
    </source>
</evidence>
<keyword evidence="4" id="KW-1185">Reference proteome</keyword>
<dbReference type="InterPro" id="IPR036465">
    <property type="entry name" value="vWFA_dom_sf"/>
</dbReference>
<dbReference type="Gene3D" id="3.40.50.410">
    <property type="entry name" value="von Willebrand factor, type A domain"/>
    <property type="match status" value="1"/>
</dbReference>
<feature type="compositionally biased region" description="Acidic residues" evidence="1">
    <location>
        <begin position="216"/>
        <end position="231"/>
    </location>
</feature>
<dbReference type="AlphaFoldDB" id="A0A292PVC8"/>
<gene>
    <name evidence="3" type="ORF">GSTUAT00004415001</name>
</gene>
<dbReference type="SUPFAM" id="SSF53300">
    <property type="entry name" value="vWA-like"/>
    <property type="match status" value="1"/>
</dbReference>
<evidence type="ECO:0000313" key="4">
    <source>
        <dbReference type="Proteomes" id="UP001412239"/>
    </source>
</evidence>
<sequence length="575" mass="63655">MEGVQSRAADLGSRTATDNDTHVQWLVAERSEMLQSGFVGMENVEFLTMWSGSVAQAFDEPDKIRRRVLDVCLRPLGIKLPTVVVMSGWSHTGEDMLEDMRDYMTRGQGTVKKVLILKWSLDTVAAVVSCELEVYEHVGDQPDGIKFAMRQKEGILPGPPSTRGVEIELGDVCSSKLPPGVDAKKVYSMSFRRLKGIARRFIDEDGFRPEGKEDVGGDSDEVDSDDSDEAVDSNNSLASGVCRCTMVGVNITSGRSNNQECSNENCNAKRLSIVIRLTLPEDFLNHAQSIIIRKKLGAFFKSARRFLKKLARRCAETGRRVCDDLGVADDQLPDLVKIALYDTVILCGTLLYIHPHTPLPGPQLLTIRIDDSGSMRADGRYDMMRKTVLKISDVCTGFRDEGISVKFLNFKGDGGYNEINDRKRLDQVISDVKPKGGTRLGTVLRDKIVEPLIIQKAKEKSLKRPVFVTIITDGEPSNEDRGQLGQTIRDCKRELDVLEGPGEGLYGGSAAAFQISLVGNSSNARSYVKELEEDPQIGPLVYCTKERLDVVRSKMTDPQYTSWLIQLLAGGIDHE</sequence>
<proteinExistence type="predicted"/>
<dbReference type="PROSITE" id="PS50234">
    <property type="entry name" value="VWFA"/>
    <property type="match status" value="1"/>
</dbReference>
<evidence type="ECO:0000259" key="2">
    <source>
        <dbReference type="PROSITE" id="PS50234"/>
    </source>
</evidence>
<evidence type="ECO:0000313" key="3">
    <source>
        <dbReference type="EMBL" id="CUS11542.1"/>
    </source>
</evidence>
<dbReference type="PANTHER" id="PTHR34706:SF3">
    <property type="entry name" value="ANKYRIN REPEAT PROTEIN (AFU_ORTHOLOGUE AFUA_7G06200)"/>
    <property type="match status" value="1"/>
</dbReference>
<name>A0A292PVC8_9PEZI</name>